<dbReference type="EMBL" id="KV907507">
    <property type="protein sequence ID" value="OOF92584.1"/>
    <property type="molecule type" value="Genomic_DNA"/>
</dbReference>
<reference evidence="2" key="1">
    <citation type="journal article" date="2017" name="Genome Biol.">
        <title>Comparative genomics reveals high biological diversity and specific adaptations in the industrially and medically important fungal genus Aspergillus.</title>
        <authorList>
            <person name="de Vries R.P."/>
            <person name="Riley R."/>
            <person name="Wiebenga A."/>
            <person name="Aguilar-Osorio G."/>
            <person name="Amillis S."/>
            <person name="Uchima C.A."/>
            <person name="Anderluh G."/>
            <person name="Asadollahi M."/>
            <person name="Askin M."/>
            <person name="Barry K."/>
            <person name="Battaglia E."/>
            <person name="Bayram O."/>
            <person name="Benocci T."/>
            <person name="Braus-Stromeyer S.A."/>
            <person name="Caldana C."/>
            <person name="Canovas D."/>
            <person name="Cerqueira G.C."/>
            <person name="Chen F."/>
            <person name="Chen W."/>
            <person name="Choi C."/>
            <person name="Clum A."/>
            <person name="Dos Santos R.A."/>
            <person name="Damasio A.R."/>
            <person name="Diallinas G."/>
            <person name="Emri T."/>
            <person name="Fekete E."/>
            <person name="Flipphi M."/>
            <person name="Freyberg S."/>
            <person name="Gallo A."/>
            <person name="Gournas C."/>
            <person name="Habgood R."/>
            <person name="Hainaut M."/>
            <person name="Harispe M.L."/>
            <person name="Henrissat B."/>
            <person name="Hilden K.S."/>
            <person name="Hope R."/>
            <person name="Hossain A."/>
            <person name="Karabika E."/>
            <person name="Karaffa L."/>
            <person name="Karanyi Z."/>
            <person name="Krasevec N."/>
            <person name="Kuo A."/>
            <person name="Kusch H."/>
            <person name="LaButti K."/>
            <person name="Lagendijk E.L."/>
            <person name="Lapidus A."/>
            <person name="Levasseur A."/>
            <person name="Lindquist E."/>
            <person name="Lipzen A."/>
            <person name="Logrieco A.F."/>
            <person name="MacCabe A."/>
            <person name="Maekelae M.R."/>
            <person name="Malavazi I."/>
            <person name="Melin P."/>
            <person name="Meyer V."/>
            <person name="Mielnichuk N."/>
            <person name="Miskei M."/>
            <person name="Molnar A.P."/>
            <person name="Mule G."/>
            <person name="Ngan C.Y."/>
            <person name="Orejas M."/>
            <person name="Orosz E."/>
            <person name="Ouedraogo J.P."/>
            <person name="Overkamp K.M."/>
            <person name="Park H.-S."/>
            <person name="Perrone G."/>
            <person name="Piumi F."/>
            <person name="Punt P.J."/>
            <person name="Ram A.F."/>
            <person name="Ramon A."/>
            <person name="Rauscher S."/>
            <person name="Record E."/>
            <person name="Riano-Pachon D.M."/>
            <person name="Robert V."/>
            <person name="Roehrig J."/>
            <person name="Ruller R."/>
            <person name="Salamov A."/>
            <person name="Salih N.S."/>
            <person name="Samson R.A."/>
            <person name="Sandor E."/>
            <person name="Sanguinetti M."/>
            <person name="Schuetze T."/>
            <person name="Sepcic K."/>
            <person name="Shelest E."/>
            <person name="Sherlock G."/>
            <person name="Sophianopoulou V."/>
            <person name="Squina F.M."/>
            <person name="Sun H."/>
            <person name="Susca A."/>
            <person name="Todd R.B."/>
            <person name="Tsang A."/>
            <person name="Unkles S.E."/>
            <person name="van de Wiele N."/>
            <person name="van Rossen-Uffink D."/>
            <person name="Oliveira J.V."/>
            <person name="Vesth T.C."/>
            <person name="Visser J."/>
            <person name="Yu J.-H."/>
            <person name="Zhou M."/>
            <person name="Andersen M.R."/>
            <person name="Archer D.B."/>
            <person name="Baker S.E."/>
            <person name="Benoit I."/>
            <person name="Brakhage A.A."/>
            <person name="Braus G.H."/>
            <person name="Fischer R."/>
            <person name="Frisvad J.C."/>
            <person name="Goldman G.H."/>
            <person name="Houbraken J."/>
            <person name="Oakley B."/>
            <person name="Pocsi I."/>
            <person name="Scazzocchio C."/>
            <person name="Seiboth B."/>
            <person name="vanKuyk P.A."/>
            <person name="Wortman J."/>
            <person name="Dyer P.S."/>
            <person name="Grigoriev I.V."/>
        </authorList>
    </citation>
    <scope>NUCLEOTIDE SEQUENCE [LARGE SCALE GENOMIC DNA]</scope>
    <source>
        <strain evidence="2">ITEM 5010</strain>
    </source>
</reference>
<evidence type="ECO:0000313" key="1">
    <source>
        <dbReference type="EMBL" id="OOF92584.1"/>
    </source>
</evidence>
<dbReference type="OrthoDB" id="270167at2759"/>
<dbReference type="AlphaFoldDB" id="A0A1R3RDM6"/>
<keyword evidence="2" id="KW-1185">Reference proteome</keyword>
<dbReference type="Proteomes" id="UP000188318">
    <property type="component" value="Unassembled WGS sequence"/>
</dbReference>
<proteinExistence type="predicted"/>
<name>A0A1R3RDM6_ASPC5</name>
<protein>
    <submittedName>
        <fullName evidence="1">Uncharacterized protein</fullName>
    </submittedName>
</protein>
<accession>A0A1R3RDM6</accession>
<dbReference type="VEuPathDB" id="FungiDB:ASPCADRAFT_20546"/>
<feature type="non-terminal residue" evidence="1">
    <location>
        <position position="186"/>
    </location>
</feature>
<organism evidence="1 2">
    <name type="scientific">Aspergillus carbonarius (strain ITEM 5010)</name>
    <dbReference type="NCBI Taxonomy" id="602072"/>
    <lineage>
        <taxon>Eukaryota</taxon>
        <taxon>Fungi</taxon>
        <taxon>Dikarya</taxon>
        <taxon>Ascomycota</taxon>
        <taxon>Pezizomycotina</taxon>
        <taxon>Eurotiomycetes</taxon>
        <taxon>Eurotiomycetidae</taxon>
        <taxon>Eurotiales</taxon>
        <taxon>Aspergillaceae</taxon>
        <taxon>Aspergillus</taxon>
        <taxon>Aspergillus subgen. Circumdati</taxon>
    </lineage>
</organism>
<evidence type="ECO:0000313" key="2">
    <source>
        <dbReference type="Proteomes" id="UP000188318"/>
    </source>
</evidence>
<sequence>MISLKGHLPIRYLHARDPEAMDNALLEAQLHTIIPKLAIDSHYPAFYLQARAAIWLDWVLEIVQSPVVASEESRLHFQAVDRGLVQFLRILVQLGLGTCCEAIAIGLNAFFCLHHWRLDSHTLPFTEQERDESSQAIKTILTILADIASDHVYSDRIMNEGNDEMVEAFPYTITMIYQLLLELRDY</sequence>
<gene>
    <name evidence="1" type="ORF">ASPCADRAFT_20546</name>
</gene>